<name>A0A0A9GC49_ARUDO</name>
<dbReference type="AlphaFoldDB" id="A0A0A9GC49"/>
<organism evidence="1">
    <name type="scientific">Arundo donax</name>
    <name type="common">Giant reed</name>
    <name type="synonym">Donax arundinaceus</name>
    <dbReference type="NCBI Taxonomy" id="35708"/>
    <lineage>
        <taxon>Eukaryota</taxon>
        <taxon>Viridiplantae</taxon>
        <taxon>Streptophyta</taxon>
        <taxon>Embryophyta</taxon>
        <taxon>Tracheophyta</taxon>
        <taxon>Spermatophyta</taxon>
        <taxon>Magnoliopsida</taxon>
        <taxon>Liliopsida</taxon>
        <taxon>Poales</taxon>
        <taxon>Poaceae</taxon>
        <taxon>PACMAD clade</taxon>
        <taxon>Arundinoideae</taxon>
        <taxon>Arundineae</taxon>
        <taxon>Arundo</taxon>
    </lineage>
</organism>
<accession>A0A0A9GC49</accession>
<reference evidence="1" key="1">
    <citation type="submission" date="2014-09" db="EMBL/GenBank/DDBJ databases">
        <authorList>
            <person name="Magalhaes I.L.F."/>
            <person name="Oliveira U."/>
            <person name="Santos F.R."/>
            <person name="Vidigal T.H.D.A."/>
            <person name="Brescovit A.D."/>
            <person name="Santos A.J."/>
        </authorList>
    </citation>
    <scope>NUCLEOTIDE SEQUENCE</scope>
    <source>
        <tissue evidence="1">Shoot tissue taken approximately 20 cm above the soil surface</tissue>
    </source>
</reference>
<sequence>MPKSCRKLQYDLRRYDSFFKSMPSLLDGEFSSISFLLKYHEAPSWQASPCLLWIISLGPFSTTP</sequence>
<evidence type="ECO:0000313" key="1">
    <source>
        <dbReference type="EMBL" id="JAE22077.1"/>
    </source>
</evidence>
<dbReference type="EMBL" id="GBRH01175819">
    <property type="protein sequence ID" value="JAE22077.1"/>
    <property type="molecule type" value="Transcribed_RNA"/>
</dbReference>
<reference evidence="1" key="2">
    <citation type="journal article" date="2015" name="Data Brief">
        <title>Shoot transcriptome of the giant reed, Arundo donax.</title>
        <authorList>
            <person name="Barrero R.A."/>
            <person name="Guerrero F.D."/>
            <person name="Moolhuijzen P."/>
            <person name="Goolsby J.A."/>
            <person name="Tidwell J."/>
            <person name="Bellgard S.E."/>
            <person name="Bellgard M.I."/>
        </authorList>
    </citation>
    <scope>NUCLEOTIDE SEQUENCE</scope>
    <source>
        <tissue evidence="1">Shoot tissue taken approximately 20 cm above the soil surface</tissue>
    </source>
</reference>
<proteinExistence type="predicted"/>
<protein>
    <submittedName>
        <fullName evidence="1">Uncharacterized protein</fullName>
    </submittedName>
</protein>